<feature type="transmembrane region" description="Helical" evidence="1">
    <location>
        <begin position="113"/>
        <end position="132"/>
    </location>
</feature>
<keyword evidence="3" id="KW-1185">Reference proteome</keyword>
<protein>
    <submittedName>
        <fullName evidence="2">Uncharacterized protein</fullName>
    </submittedName>
</protein>
<evidence type="ECO:0000313" key="2">
    <source>
        <dbReference type="EMBL" id="AWR95476.1"/>
    </source>
</evidence>
<keyword evidence="1" id="KW-0472">Membrane</keyword>
<keyword evidence="1" id="KW-0812">Transmembrane</keyword>
<dbReference type="AlphaFoldDB" id="A0A2U9IHK9"/>
<gene>
    <name evidence="2" type="ORF">DFR85_13610</name>
</gene>
<dbReference type="EMBL" id="CP029289">
    <property type="protein sequence ID" value="AWR95476.1"/>
    <property type="molecule type" value="Genomic_DNA"/>
</dbReference>
<evidence type="ECO:0000256" key="1">
    <source>
        <dbReference type="SAM" id="Phobius"/>
    </source>
</evidence>
<reference evidence="2 3" key="1">
    <citation type="submission" date="2018-05" db="EMBL/GenBank/DDBJ databases">
        <title>Complete Genome Sequences of Extremely Thermoacidophilic, Metal-Mobilizing Type-Strain Members of the Archaeal Family Sulfolobaceae: Acidianus brierleyi DSM-1651T, Acidianus sulfidivorans DSM-18786T, Metallosphaera hakonensis DSM-7519T, and Metallosphaera prunae DSM-10039T.</title>
        <authorList>
            <person name="Counts J.A."/>
            <person name="Kelly R.M."/>
        </authorList>
    </citation>
    <scope>NUCLEOTIDE SEQUENCE [LARGE SCALE GENOMIC DNA]</scope>
    <source>
        <strain evidence="2 3">DSM 1651</strain>
    </source>
</reference>
<organism evidence="2 3">
    <name type="scientific">Acidianus brierleyi</name>
    <dbReference type="NCBI Taxonomy" id="41673"/>
    <lineage>
        <taxon>Archaea</taxon>
        <taxon>Thermoproteota</taxon>
        <taxon>Thermoprotei</taxon>
        <taxon>Sulfolobales</taxon>
        <taxon>Sulfolobaceae</taxon>
        <taxon>Acidianus</taxon>
    </lineage>
</organism>
<proteinExistence type="predicted"/>
<keyword evidence="1" id="KW-1133">Transmembrane helix</keyword>
<sequence length="187" mass="21503">MFLSSLAFAIIIIYAYISAKKQAQQMKEKYLYLSIANFLDKASNFYSGKTSELIEEVILYYSLNKNNLDTKTMAEKIYERLQGVIAEVQDLLNAGKDVFRLENLSKDIDKFKFVFIIVSFPSILLSLIYLITSFTIPYSSILPYLFSVDIFSFFLSIGSLSYIGISLSKIQNEIDNYKKKFNIKDNS</sequence>
<dbReference type="Proteomes" id="UP000248044">
    <property type="component" value="Chromosome"/>
</dbReference>
<evidence type="ECO:0000313" key="3">
    <source>
        <dbReference type="Proteomes" id="UP000248044"/>
    </source>
</evidence>
<name>A0A2U9IHK9_9CREN</name>
<dbReference type="KEGG" id="abri:DFR85_13610"/>
<feature type="transmembrane region" description="Helical" evidence="1">
    <location>
        <begin position="144"/>
        <end position="165"/>
    </location>
</feature>
<accession>A0A2U9IHK9</accession>